<name>A0ABS9TVS9_9MICC</name>
<sequence length="245" mass="27420">MTDLYDLAADEAEELQPESGEHEEEMALKYLGVADALANRHRYPGHDPEDLRQVARLGLMVAIRRYREGAGQGFVPYAVPTITGTIKRYIRDHSWAVRPPRSVQELRLEVNSTRRRLAQELGREPNPAELAEAAGVPEQKIAEAQLADAAMVGLSIEPPSDEDSRPDPSARALSVVEPGFEEVESHQLLTAALEGVTEDERRLLHLRFVEEMSQSEIAEILGVSQMQVSRLLKRLLDRMRRKVAA</sequence>
<dbReference type="NCBIfam" id="TIGR02937">
    <property type="entry name" value="sigma70-ECF"/>
    <property type="match status" value="1"/>
</dbReference>
<dbReference type="RefSeq" id="WP_241050324.1">
    <property type="nucleotide sequence ID" value="NZ_JAKZBV010000001.1"/>
</dbReference>
<dbReference type="SUPFAM" id="SSF88946">
    <property type="entry name" value="Sigma2 domain of RNA polymerase sigma factors"/>
    <property type="match status" value="1"/>
</dbReference>
<feature type="region of interest" description="Disordered" evidence="5">
    <location>
        <begin position="1"/>
        <end position="21"/>
    </location>
</feature>
<dbReference type="PANTHER" id="PTHR30385">
    <property type="entry name" value="SIGMA FACTOR F FLAGELLAR"/>
    <property type="match status" value="1"/>
</dbReference>
<keyword evidence="2" id="KW-0731">Sigma factor</keyword>
<evidence type="ECO:0000259" key="8">
    <source>
        <dbReference type="Pfam" id="PF04545"/>
    </source>
</evidence>
<dbReference type="Pfam" id="PF04542">
    <property type="entry name" value="Sigma70_r2"/>
    <property type="match status" value="1"/>
</dbReference>
<organism evidence="9 10">
    <name type="scientific">Sinomonas terrae</name>
    <dbReference type="NCBI Taxonomy" id="2908838"/>
    <lineage>
        <taxon>Bacteria</taxon>
        <taxon>Bacillati</taxon>
        <taxon>Actinomycetota</taxon>
        <taxon>Actinomycetes</taxon>
        <taxon>Micrococcales</taxon>
        <taxon>Micrococcaceae</taxon>
        <taxon>Sinomonas</taxon>
    </lineage>
</organism>
<comment type="caution">
    <text evidence="9">The sequence shown here is derived from an EMBL/GenBank/DDBJ whole genome shotgun (WGS) entry which is preliminary data.</text>
</comment>
<dbReference type="Gene3D" id="1.20.120.1810">
    <property type="match status" value="1"/>
</dbReference>
<feature type="domain" description="RNA polymerase sigma-70 region 2" evidence="7">
    <location>
        <begin position="30"/>
        <end position="95"/>
    </location>
</feature>
<evidence type="ECO:0000256" key="3">
    <source>
        <dbReference type="ARBA" id="ARBA00023125"/>
    </source>
</evidence>
<evidence type="ECO:0000256" key="2">
    <source>
        <dbReference type="ARBA" id="ARBA00023082"/>
    </source>
</evidence>
<feature type="domain" description="RNA polymerase sigma-70 region 4" evidence="8">
    <location>
        <begin position="192"/>
        <end position="240"/>
    </location>
</feature>
<keyword evidence="3" id="KW-0238">DNA-binding</keyword>
<dbReference type="InterPro" id="IPR007624">
    <property type="entry name" value="RNA_pol_sigma70_r3"/>
</dbReference>
<keyword evidence="4" id="KW-0804">Transcription</keyword>
<keyword evidence="10" id="KW-1185">Reference proteome</keyword>
<keyword evidence="1" id="KW-0805">Transcription regulation</keyword>
<evidence type="ECO:0000256" key="1">
    <source>
        <dbReference type="ARBA" id="ARBA00023015"/>
    </source>
</evidence>
<dbReference type="Pfam" id="PF04545">
    <property type="entry name" value="Sigma70_r4"/>
    <property type="match status" value="1"/>
</dbReference>
<evidence type="ECO:0000256" key="4">
    <source>
        <dbReference type="ARBA" id="ARBA00023163"/>
    </source>
</evidence>
<dbReference type="Gene3D" id="1.10.10.10">
    <property type="entry name" value="Winged helix-like DNA-binding domain superfamily/Winged helix DNA-binding domain"/>
    <property type="match status" value="2"/>
</dbReference>
<evidence type="ECO:0000259" key="7">
    <source>
        <dbReference type="Pfam" id="PF04542"/>
    </source>
</evidence>
<gene>
    <name evidence="9" type="ORF">L0M17_00785</name>
</gene>
<dbReference type="InterPro" id="IPR036388">
    <property type="entry name" value="WH-like_DNA-bd_sf"/>
</dbReference>
<evidence type="ECO:0000313" key="9">
    <source>
        <dbReference type="EMBL" id="MCH6468531.1"/>
    </source>
</evidence>
<evidence type="ECO:0000256" key="5">
    <source>
        <dbReference type="SAM" id="MobiDB-lite"/>
    </source>
</evidence>
<proteinExistence type="predicted"/>
<reference evidence="9 10" key="1">
    <citation type="submission" date="2022-03" db="EMBL/GenBank/DDBJ databases">
        <title>Sinomonas sp. isolated from a soil.</title>
        <authorList>
            <person name="Han J."/>
            <person name="Kim D.-U."/>
        </authorList>
    </citation>
    <scope>NUCLEOTIDE SEQUENCE [LARGE SCALE GENOMIC DNA]</scope>
    <source>
        <strain evidence="9 10">5-5</strain>
    </source>
</reference>
<feature type="compositionally biased region" description="Acidic residues" evidence="5">
    <location>
        <begin position="8"/>
        <end position="21"/>
    </location>
</feature>
<dbReference type="InterPro" id="IPR007627">
    <property type="entry name" value="RNA_pol_sigma70_r2"/>
</dbReference>
<dbReference type="PANTHER" id="PTHR30385:SF4">
    <property type="entry name" value="RNA POLYMERASE SIGMA-E FACTOR"/>
    <property type="match status" value="1"/>
</dbReference>
<protein>
    <submittedName>
        <fullName evidence="9">Sigma-70 family RNA polymerase sigma factor</fullName>
    </submittedName>
</protein>
<evidence type="ECO:0000259" key="6">
    <source>
        <dbReference type="Pfam" id="PF04539"/>
    </source>
</evidence>
<evidence type="ECO:0000313" key="10">
    <source>
        <dbReference type="Proteomes" id="UP001202922"/>
    </source>
</evidence>
<dbReference type="Proteomes" id="UP001202922">
    <property type="component" value="Unassembled WGS sequence"/>
</dbReference>
<feature type="domain" description="RNA polymerase sigma-70 region 3" evidence="6">
    <location>
        <begin position="105"/>
        <end position="167"/>
    </location>
</feature>
<dbReference type="InterPro" id="IPR013325">
    <property type="entry name" value="RNA_pol_sigma_r2"/>
</dbReference>
<dbReference type="Pfam" id="PF04539">
    <property type="entry name" value="Sigma70_r3"/>
    <property type="match status" value="1"/>
</dbReference>
<dbReference type="InterPro" id="IPR007630">
    <property type="entry name" value="RNA_pol_sigma70_r4"/>
</dbReference>
<dbReference type="EMBL" id="JAKZBV010000001">
    <property type="protein sequence ID" value="MCH6468531.1"/>
    <property type="molecule type" value="Genomic_DNA"/>
</dbReference>
<dbReference type="InterPro" id="IPR014284">
    <property type="entry name" value="RNA_pol_sigma-70_dom"/>
</dbReference>
<accession>A0ABS9TVS9</accession>
<dbReference type="InterPro" id="IPR013324">
    <property type="entry name" value="RNA_pol_sigma_r3/r4-like"/>
</dbReference>
<dbReference type="SUPFAM" id="SSF88659">
    <property type="entry name" value="Sigma3 and sigma4 domains of RNA polymerase sigma factors"/>
    <property type="match status" value="2"/>
</dbReference>
<dbReference type="CDD" id="cd06171">
    <property type="entry name" value="Sigma70_r4"/>
    <property type="match status" value="1"/>
</dbReference>